<gene>
    <name evidence="1" type="ORF">AGR4C_pc30077</name>
</gene>
<reference evidence="1 2" key="1">
    <citation type="submission" date="2016-01" db="EMBL/GenBank/DDBJ databases">
        <authorList>
            <person name="Oliw E.H."/>
        </authorList>
    </citation>
    <scope>NUCLEOTIDE SEQUENCE [LARGE SCALE GENOMIC DNA]</scope>
    <source>
        <strain evidence="1 2">Kerr 14</strain>
    </source>
</reference>
<evidence type="ECO:0000313" key="2">
    <source>
        <dbReference type="Proteomes" id="UP000191897"/>
    </source>
</evidence>
<protein>
    <submittedName>
        <fullName evidence="1">Uncharacterized protein</fullName>
    </submittedName>
</protein>
<evidence type="ECO:0000313" key="1">
    <source>
        <dbReference type="EMBL" id="CUX68766.1"/>
    </source>
</evidence>
<organism evidence="1 2">
    <name type="scientific">Agrobacterium tumefaciens str. Kerr 14</name>
    <dbReference type="NCBI Taxonomy" id="1183424"/>
    <lineage>
        <taxon>Bacteria</taxon>
        <taxon>Pseudomonadati</taxon>
        <taxon>Pseudomonadota</taxon>
        <taxon>Alphaproteobacteria</taxon>
        <taxon>Hyphomicrobiales</taxon>
        <taxon>Rhizobiaceae</taxon>
        <taxon>Rhizobium/Agrobacterium group</taxon>
        <taxon>Agrobacterium</taxon>
        <taxon>Agrobacterium tumefaciens complex</taxon>
    </lineage>
</organism>
<accession>A0A1S7SGU3</accession>
<dbReference type="AlphaFoldDB" id="A0A1S7SGU3"/>
<dbReference type="Proteomes" id="UP000191897">
    <property type="component" value="Unassembled WGS sequence"/>
</dbReference>
<sequence>MTLSSLREIFLKFGYGQEVGLNQTREDFIFRNLLQVAEVPERRLLYMAAHARFFPGFLPGNLMQFLFSHRPTLRDYPTPAVAARDQEDFDLVATFKNPPVADRGTLSFNLILREIRNEREGCERSGLRRFTRHQTPLAFTRVSQKTVR</sequence>
<proteinExistence type="predicted"/>
<dbReference type="EMBL" id="FBWC01000045">
    <property type="protein sequence ID" value="CUX68766.1"/>
    <property type="molecule type" value="Genomic_DNA"/>
</dbReference>
<name>A0A1S7SGU3_AGRTU</name>